<evidence type="ECO:0000313" key="2">
    <source>
        <dbReference type="EMBL" id="KAH7310620.1"/>
    </source>
</evidence>
<accession>A0A8K0SKZ0</accession>
<gene>
    <name evidence="2" type="ORF">B0I35DRAFT_412108</name>
</gene>
<name>A0A8K0SKZ0_9HYPO</name>
<keyword evidence="3" id="KW-1185">Reference proteome</keyword>
<protein>
    <submittedName>
        <fullName evidence="2">Uncharacterized protein</fullName>
    </submittedName>
</protein>
<dbReference type="EMBL" id="JAGPNK010000012">
    <property type="protein sequence ID" value="KAH7310620.1"/>
    <property type="molecule type" value="Genomic_DNA"/>
</dbReference>
<proteinExistence type="predicted"/>
<dbReference type="Proteomes" id="UP000813444">
    <property type="component" value="Unassembled WGS sequence"/>
</dbReference>
<sequence length="103" mass="11757">MSHYVLADVVDLCDNTLMHKEILSGDILMSASILTLGEHGYPHLKRCLSRPRPGDGPREPWNGLDYWRMSMLEHRPLINEATWDGFGTPEESRREDVPAWAPT</sequence>
<reference evidence="2" key="1">
    <citation type="journal article" date="2021" name="Nat. Commun.">
        <title>Genetic determinants of endophytism in the Arabidopsis root mycobiome.</title>
        <authorList>
            <person name="Mesny F."/>
            <person name="Miyauchi S."/>
            <person name="Thiergart T."/>
            <person name="Pickel B."/>
            <person name="Atanasova L."/>
            <person name="Karlsson M."/>
            <person name="Huettel B."/>
            <person name="Barry K.W."/>
            <person name="Haridas S."/>
            <person name="Chen C."/>
            <person name="Bauer D."/>
            <person name="Andreopoulos W."/>
            <person name="Pangilinan J."/>
            <person name="LaButti K."/>
            <person name="Riley R."/>
            <person name="Lipzen A."/>
            <person name="Clum A."/>
            <person name="Drula E."/>
            <person name="Henrissat B."/>
            <person name="Kohler A."/>
            <person name="Grigoriev I.V."/>
            <person name="Martin F.M."/>
            <person name="Hacquard S."/>
        </authorList>
    </citation>
    <scope>NUCLEOTIDE SEQUENCE</scope>
    <source>
        <strain evidence="2">MPI-CAGE-CH-0235</strain>
    </source>
</reference>
<evidence type="ECO:0000313" key="3">
    <source>
        <dbReference type="Proteomes" id="UP000813444"/>
    </source>
</evidence>
<evidence type="ECO:0000256" key="1">
    <source>
        <dbReference type="SAM" id="MobiDB-lite"/>
    </source>
</evidence>
<organism evidence="2 3">
    <name type="scientific">Stachybotrys elegans</name>
    <dbReference type="NCBI Taxonomy" id="80388"/>
    <lineage>
        <taxon>Eukaryota</taxon>
        <taxon>Fungi</taxon>
        <taxon>Dikarya</taxon>
        <taxon>Ascomycota</taxon>
        <taxon>Pezizomycotina</taxon>
        <taxon>Sordariomycetes</taxon>
        <taxon>Hypocreomycetidae</taxon>
        <taxon>Hypocreales</taxon>
        <taxon>Stachybotryaceae</taxon>
        <taxon>Stachybotrys</taxon>
    </lineage>
</organism>
<feature type="region of interest" description="Disordered" evidence="1">
    <location>
        <begin position="83"/>
        <end position="103"/>
    </location>
</feature>
<dbReference type="AlphaFoldDB" id="A0A8K0SKZ0"/>
<comment type="caution">
    <text evidence="2">The sequence shown here is derived from an EMBL/GenBank/DDBJ whole genome shotgun (WGS) entry which is preliminary data.</text>
</comment>